<feature type="compositionally biased region" description="Basic and acidic residues" evidence="1">
    <location>
        <begin position="105"/>
        <end position="126"/>
    </location>
</feature>
<dbReference type="AlphaFoldDB" id="A0A9P4P3G4"/>
<name>A0A9P4P3G4_9PLEO</name>
<reference evidence="2" key="1">
    <citation type="journal article" date="2020" name="Stud. Mycol.">
        <title>101 Dothideomycetes genomes: a test case for predicting lifestyles and emergence of pathogens.</title>
        <authorList>
            <person name="Haridas S."/>
            <person name="Albert R."/>
            <person name="Binder M."/>
            <person name="Bloem J."/>
            <person name="Labutti K."/>
            <person name="Salamov A."/>
            <person name="Andreopoulos B."/>
            <person name="Baker S."/>
            <person name="Barry K."/>
            <person name="Bills G."/>
            <person name="Bluhm B."/>
            <person name="Cannon C."/>
            <person name="Castanera R."/>
            <person name="Culley D."/>
            <person name="Daum C."/>
            <person name="Ezra D."/>
            <person name="Gonzalez J."/>
            <person name="Henrissat B."/>
            <person name="Kuo A."/>
            <person name="Liang C."/>
            <person name="Lipzen A."/>
            <person name="Lutzoni F."/>
            <person name="Magnuson J."/>
            <person name="Mondo S."/>
            <person name="Nolan M."/>
            <person name="Ohm R."/>
            <person name="Pangilinan J."/>
            <person name="Park H.-J."/>
            <person name="Ramirez L."/>
            <person name="Alfaro M."/>
            <person name="Sun H."/>
            <person name="Tritt A."/>
            <person name="Yoshinaga Y."/>
            <person name="Zwiers L.-H."/>
            <person name="Turgeon B."/>
            <person name="Goodwin S."/>
            <person name="Spatafora J."/>
            <person name="Crous P."/>
            <person name="Grigoriev I."/>
        </authorList>
    </citation>
    <scope>NUCLEOTIDE SEQUENCE</scope>
    <source>
        <strain evidence="2">CBS 690.94</strain>
    </source>
</reference>
<accession>A0A9P4P3G4</accession>
<evidence type="ECO:0000256" key="1">
    <source>
        <dbReference type="SAM" id="MobiDB-lite"/>
    </source>
</evidence>
<comment type="caution">
    <text evidence="2">The sequence shown here is derived from an EMBL/GenBank/DDBJ whole genome shotgun (WGS) entry which is preliminary data.</text>
</comment>
<dbReference type="EMBL" id="MU001515">
    <property type="protein sequence ID" value="KAF2437619.1"/>
    <property type="molecule type" value="Genomic_DNA"/>
</dbReference>
<feature type="compositionally biased region" description="Basic and acidic residues" evidence="1">
    <location>
        <begin position="133"/>
        <end position="152"/>
    </location>
</feature>
<organism evidence="2 3">
    <name type="scientific">Karstenula rhodostoma CBS 690.94</name>
    <dbReference type="NCBI Taxonomy" id="1392251"/>
    <lineage>
        <taxon>Eukaryota</taxon>
        <taxon>Fungi</taxon>
        <taxon>Dikarya</taxon>
        <taxon>Ascomycota</taxon>
        <taxon>Pezizomycotina</taxon>
        <taxon>Dothideomycetes</taxon>
        <taxon>Pleosporomycetidae</taxon>
        <taxon>Pleosporales</taxon>
        <taxon>Massarineae</taxon>
        <taxon>Didymosphaeriaceae</taxon>
        <taxon>Karstenula</taxon>
    </lineage>
</organism>
<evidence type="ECO:0000313" key="3">
    <source>
        <dbReference type="Proteomes" id="UP000799764"/>
    </source>
</evidence>
<evidence type="ECO:0000313" key="2">
    <source>
        <dbReference type="EMBL" id="KAF2437619.1"/>
    </source>
</evidence>
<dbReference type="Proteomes" id="UP000799764">
    <property type="component" value="Unassembled WGS sequence"/>
</dbReference>
<sequence>MSPSTPNLVSSPSGEVVRKVKKKTDGFVNHTSPPQTSSMGFEVTENTVLSAETVKMATPNTIINSDVLKIGEDEDADNDYYGDEDIFQVTTMAYVLPIVRKETTRETRRRDDEREHVYPREAEGLRRRIQFQHRSEHGQSPDRGCNYEDAGRLKNSAGPEDIRQDIESCCTIKRCVNPAMVSRLNVTKSMRDVHPIESAIDKTESRLSDISGKGFDTRVSEKYDCPNDILSKYLGNTKIGEVSRLLACHAVVQRYGNSGLVRDRAHGRQRRWDELLT</sequence>
<feature type="region of interest" description="Disordered" evidence="1">
    <location>
        <begin position="105"/>
        <end position="159"/>
    </location>
</feature>
<keyword evidence="3" id="KW-1185">Reference proteome</keyword>
<protein>
    <submittedName>
        <fullName evidence="2">Uncharacterized protein</fullName>
    </submittedName>
</protein>
<gene>
    <name evidence="2" type="ORF">P171DRAFT_477961</name>
</gene>
<proteinExistence type="predicted"/>